<keyword evidence="1" id="KW-0812">Transmembrane</keyword>
<reference evidence="3" key="1">
    <citation type="journal article" date="2019" name="Int. J. Syst. Evol. Microbiol.">
        <title>The Global Catalogue of Microorganisms (GCM) 10K type strain sequencing project: providing services to taxonomists for standard genome sequencing and annotation.</title>
        <authorList>
            <consortium name="The Broad Institute Genomics Platform"/>
            <consortium name="The Broad Institute Genome Sequencing Center for Infectious Disease"/>
            <person name="Wu L."/>
            <person name="Ma J."/>
        </authorList>
    </citation>
    <scope>NUCLEOTIDE SEQUENCE [LARGE SCALE GENOMIC DNA]</scope>
    <source>
        <strain evidence="3">JCM 11574</strain>
    </source>
</reference>
<proteinExistence type="predicted"/>
<dbReference type="Proteomes" id="UP001500893">
    <property type="component" value="Unassembled WGS sequence"/>
</dbReference>
<keyword evidence="1" id="KW-1133">Transmembrane helix</keyword>
<comment type="caution">
    <text evidence="2">The sequence shown here is derived from an EMBL/GenBank/DDBJ whole genome shotgun (WGS) entry which is preliminary data.</text>
</comment>
<gene>
    <name evidence="2" type="ORF">GCM10010521_16150</name>
</gene>
<feature type="transmembrane region" description="Helical" evidence="1">
    <location>
        <begin position="152"/>
        <end position="173"/>
    </location>
</feature>
<dbReference type="EMBL" id="BAAAVM010000018">
    <property type="protein sequence ID" value="GAA3130867.1"/>
    <property type="molecule type" value="Genomic_DNA"/>
</dbReference>
<evidence type="ECO:0008006" key="4">
    <source>
        <dbReference type="Google" id="ProtNLM"/>
    </source>
</evidence>
<evidence type="ECO:0000313" key="3">
    <source>
        <dbReference type="Proteomes" id="UP001500893"/>
    </source>
</evidence>
<keyword evidence="3" id="KW-1185">Reference proteome</keyword>
<evidence type="ECO:0000313" key="2">
    <source>
        <dbReference type="EMBL" id="GAA3130867.1"/>
    </source>
</evidence>
<feature type="transmembrane region" description="Helical" evidence="1">
    <location>
        <begin position="53"/>
        <end position="75"/>
    </location>
</feature>
<accession>A0ABP6MZ32</accession>
<organism evidence="2 3">
    <name type="scientific">Streptomyces rameus</name>
    <dbReference type="NCBI Taxonomy" id="68261"/>
    <lineage>
        <taxon>Bacteria</taxon>
        <taxon>Bacillati</taxon>
        <taxon>Actinomycetota</taxon>
        <taxon>Actinomycetes</taxon>
        <taxon>Kitasatosporales</taxon>
        <taxon>Streptomycetaceae</taxon>
        <taxon>Streptomyces</taxon>
    </lineage>
</organism>
<feature type="transmembrane region" description="Helical" evidence="1">
    <location>
        <begin position="26"/>
        <end position="47"/>
    </location>
</feature>
<feature type="transmembrane region" description="Helical" evidence="1">
    <location>
        <begin position="96"/>
        <end position="115"/>
    </location>
</feature>
<name>A0ABP6MZ32_9ACTN</name>
<dbReference type="RefSeq" id="WP_345048308.1">
    <property type="nucleotide sequence ID" value="NZ_BAAAVM010000018.1"/>
</dbReference>
<protein>
    <recommendedName>
        <fullName evidence="4">Integral membrane protein</fullName>
    </recommendedName>
</protein>
<evidence type="ECO:0000256" key="1">
    <source>
        <dbReference type="SAM" id="Phobius"/>
    </source>
</evidence>
<keyword evidence="1" id="KW-0472">Membrane</keyword>
<feature type="transmembrane region" description="Helical" evidence="1">
    <location>
        <begin position="121"/>
        <end position="140"/>
    </location>
</feature>
<sequence length="175" mass="18143">MEDRPPAHRPLTPHADAAERRDYTGAVYGSLLAASVVVGAGAGSLGSLPRLELVLLLLGTGVVFWAAHVFARLFGQRIMYVPVSAREIRRACVAEWPIVKAALPPAVAVAVTPLLGIGPRGALWLALGVALAGHVGWSTVAAVRAGASRRAVVTTGAVNLMLGLLIVLLKVAVTH</sequence>